<evidence type="ECO:0000313" key="2">
    <source>
        <dbReference type="Proteomes" id="UP000095209"/>
    </source>
</evidence>
<dbReference type="PIRSF" id="PIRSF036698">
    <property type="entry name" value="UCP036698"/>
    <property type="match status" value="1"/>
</dbReference>
<organism evidence="1 2">
    <name type="scientific">Bacillus solimangrovi</name>
    <dbReference type="NCBI Taxonomy" id="1305675"/>
    <lineage>
        <taxon>Bacteria</taxon>
        <taxon>Bacillati</taxon>
        <taxon>Bacillota</taxon>
        <taxon>Bacilli</taxon>
        <taxon>Bacillales</taxon>
        <taxon>Bacillaceae</taxon>
        <taxon>Bacillus</taxon>
    </lineage>
</organism>
<dbReference type="Proteomes" id="UP000095209">
    <property type="component" value="Unassembled WGS sequence"/>
</dbReference>
<comment type="caution">
    <text evidence="1">The sequence shown here is derived from an EMBL/GenBank/DDBJ whole genome shotgun (WGS) entry which is preliminary data.</text>
</comment>
<dbReference type="EMBL" id="MJEH01000011">
    <property type="protein sequence ID" value="OEH93419.1"/>
    <property type="molecule type" value="Genomic_DNA"/>
</dbReference>
<keyword evidence="2" id="KW-1185">Reference proteome</keyword>
<gene>
    <name evidence="1" type="ORF">BFG57_00035</name>
</gene>
<protein>
    <submittedName>
        <fullName evidence="1">DUF4264 domain-containing protein</fullName>
    </submittedName>
</protein>
<dbReference type="OrthoDB" id="2382360at2"/>
<proteinExistence type="predicted"/>
<evidence type="ECO:0000313" key="1">
    <source>
        <dbReference type="EMBL" id="OEH93419.1"/>
    </source>
</evidence>
<name>A0A1E5LH66_9BACI</name>
<dbReference type="RefSeq" id="WP_069716322.1">
    <property type="nucleotide sequence ID" value="NZ_MJEH01000011.1"/>
</dbReference>
<accession>A0A1E5LH66</accession>
<dbReference type="Pfam" id="PF14084">
    <property type="entry name" value="DUF4264"/>
    <property type="match status" value="1"/>
</dbReference>
<sequence>MDNKIELLSTISLKHSEDMYKIVNVLNRTLKDQDLMFGLALDDEDQDKAVFTIYRT</sequence>
<reference evidence="1 2" key="1">
    <citation type="submission" date="2016-08" db="EMBL/GenBank/DDBJ databases">
        <title>Genome of Bacillus solimangrovi GH2-4.</title>
        <authorList>
            <person name="Lim S."/>
            <person name="Kim B.-C."/>
        </authorList>
    </citation>
    <scope>NUCLEOTIDE SEQUENCE [LARGE SCALE GENOMIC DNA]</scope>
    <source>
        <strain evidence="1 2">GH2-4</strain>
    </source>
</reference>
<dbReference type="STRING" id="1305675.BFG57_00035"/>
<dbReference type="AlphaFoldDB" id="A0A1E5LH66"/>
<dbReference type="InterPro" id="IPR012190">
    <property type="entry name" value="UCP036698"/>
</dbReference>